<dbReference type="PANTHER" id="PTHR12300:SF161">
    <property type="entry name" value="RECEPTOR EXPRESSION-ENHANCING PROTEIN"/>
    <property type="match status" value="1"/>
</dbReference>
<evidence type="ECO:0000256" key="2">
    <source>
        <dbReference type="ARBA" id="ARBA00008573"/>
    </source>
</evidence>
<evidence type="ECO:0000313" key="7">
    <source>
        <dbReference type="EMBL" id="OQS07979.1"/>
    </source>
</evidence>
<keyword evidence="4 6" id="KW-1133">Transmembrane helix</keyword>
<feature type="transmembrane region" description="Helical" evidence="6">
    <location>
        <begin position="283"/>
        <end position="301"/>
    </location>
</feature>
<protein>
    <submittedName>
        <fullName evidence="7">Transmembrane protein</fullName>
    </submittedName>
</protein>
<evidence type="ECO:0000256" key="1">
    <source>
        <dbReference type="ARBA" id="ARBA00004141"/>
    </source>
</evidence>
<feature type="transmembrane region" description="Helical" evidence="6">
    <location>
        <begin position="206"/>
        <end position="224"/>
    </location>
</feature>
<feature type="transmembrane region" description="Helical" evidence="6">
    <location>
        <begin position="230"/>
        <end position="251"/>
    </location>
</feature>
<evidence type="ECO:0000313" key="8">
    <source>
        <dbReference type="Proteomes" id="UP000243217"/>
    </source>
</evidence>
<reference evidence="7 8" key="1">
    <citation type="journal article" date="2014" name="Genome Biol. Evol.">
        <title>The secreted proteins of Achlya hypogyna and Thraustotheca clavata identify the ancestral oomycete secretome and reveal gene acquisitions by horizontal gene transfer.</title>
        <authorList>
            <person name="Misner I."/>
            <person name="Blouin N."/>
            <person name="Leonard G."/>
            <person name="Richards T.A."/>
            <person name="Lane C.E."/>
        </authorList>
    </citation>
    <scope>NUCLEOTIDE SEQUENCE [LARGE SCALE GENOMIC DNA]</scope>
    <source>
        <strain evidence="7 8">ATCC 34112</strain>
    </source>
</reference>
<proteinExistence type="inferred from homology"/>
<sequence>MANHRRWRVVAVLVVLALAVALFVLPFSSTSDVCALANVTAMAQSLFLSKCTNTNTSLTSLIHSYVPLEKIEENAAVVFGLPELSTYFDAAQAIEALKEATTATWTAFIAWVALLKLIVIPLLAYLVILIDILMPHVKSASMAAYDTFLALKPEVQIGLVSTSTFLLIAYRKGYFRKIMRAYFRLRATLKRVYKKFLAQVYAKSKIAGIALPHAVFALIAYIVVSTSPDFVVHLLGHENLLIFLSSWVPVLKSIQTIHIRRRKQLTMPLTPTDDEYLEHCLKVWVPWALYITSVSLVTLFLPNFISSTLTVSGLTTNIFLIWFHLPITRGYRVIYQILSSWMHPYADRIPAAARNEVESANVVLRAMTAIGAISERSAHILRDLRAQGPALAGLIFLGTPGFLTMRGCDCVALAFPAFVVMSTMTLGHRRTHEWWVCYFTVVSIVESIFSSLEVVLWWVPLFYHLKLFVMLYLQFPYFRGAQTIFDGVFHSVFILRPRQPRSPTNEQAPRQ</sequence>
<organism evidence="7 8">
    <name type="scientific">Thraustotheca clavata</name>
    <dbReference type="NCBI Taxonomy" id="74557"/>
    <lineage>
        <taxon>Eukaryota</taxon>
        <taxon>Sar</taxon>
        <taxon>Stramenopiles</taxon>
        <taxon>Oomycota</taxon>
        <taxon>Saprolegniomycetes</taxon>
        <taxon>Saprolegniales</taxon>
        <taxon>Achlyaceae</taxon>
        <taxon>Thraustotheca</taxon>
    </lineage>
</organism>
<dbReference type="InterPro" id="IPR004345">
    <property type="entry name" value="TB2_DP1_HVA22"/>
</dbReference>
<dbReference type="EMBL" id="JNBS01000016">
    <property type="protein sequence ID" value="OQS07979.1"/>
    <property type="molecule type" value="Genomic_DNA"/>
</dbReference>
<evidence type="ECO:0000256" key="3">
    <source>
        <dbReference type="ARBA" id="ARBA00022692"/>
    </source>
</evidence>
<dbReference type="Pfam" id="PF03134">
    <property type="entry name" value="TB2_DP1_HVA22"/>
    <property type="match status" value="1"/>
</dbReference>
<comment type="caution">
    <text evidence="7">The sequence shown here is derived from an EMBL/GenBank/DDBJ whole genome shotgun (WGS) entry which is preliminary data.</text>
</comment>
<evidence type="ECO:0000256" key="6">
    <source>
        <dbReference type="SAM" id="Phobius"/>
    </source>
</evidence>
<accession>A0A1W0ACU8</accession>
<dbReference type="PANTHER" id="PTHR12300">
    <property type="entry name" value="HVA22-LIKE PROTEINS"/>
    <property type="match status" value="1"/>
</dbReference>
<dbReference type="Proteomes" id="UP000243217">
    <property type="component" value="Unassembled WGS sequence"/>
</dbReference>
<evidence type="ECO:0000256" key="4">
    <source>
        <dbReference type="ARBA" id="ARBA00022989"/>
    </source>
</evidence>
<evidence type="ECO:0000256" key="5">
    <source>
        <dbReference type="ARBA" id="ARBA00023136"/>
    </source>
</evidence>
<feature type="transmembrane region" description="Helical" evidence="6">
    <location>
        <begin position="108"/>
        <end position="133"/>
    </location>
</feature>
<dbReference type="AlphaFoldDB" id="A0A1W0ACU8"/>
<keyword evidence="3 6" id="KW-0812">Transmembrane</keyword>
<keyword evidence="8" id="KW-1185">Reference proteome</keyword>
<feature type="transmembrane region" description="Helical" evidence="6">
    <location>
        <begin position="477"/>
        <end position="495"/>
    </location>
</feature>
<comment type="subcellular location">
    <subcellularLocation>
        <location evidence="1">Membrane</location>
        <topology evidence="1">Multi-pass membrane protein</topology>
    </subcellularLocation>
</comment>
<feature type="transmembrane region" description="Helical" evidence="6">
    <location>
        <begin position="307"/>
        <end position="325"/>
    </location>
</feature>
<name>A0A1W0ACU8_9STRA</name>
<comment type="similarity">
    <text evidence="2">Belongs to the DP1 family.</text>
</comment>
<gene>
    <name evidence="7" type="ORF">THRCLA_00037</name>
</gene>
<dbReference type="GO" id="GO:0016020">
    <property type="term" value="C:membrane"/>
    <property type="evidence" value="ECO:0007669"/>
    <property type="project" value="UniProtKB-SubCell"/>
</dbReference>
<dbReference type="OrthoDB" id="10009287at2759"/>
<keyword evidence="5 6" id="KW-0472">Membrane</keyword>
<feature type="transmembrane region" description="Helical" evidence="6">
    <location>
        <begin position="435"/>
        <end position="457"/>
    </location>
</feature>